<reference evidence="3" key="1">
    <citation type="journal article" date="2019" name="Int. J. Syst. Evol. Microbiol.">
        <title>The Global Catalogue of Microorganisms (GCM) 10K type strain sequencing project: providing services to taxonomists for standard genome sequencing and annotation.</title>
        <authorList>
            <consortium name="The Broad Institute Genomics Platform"/>
            <consortium name="The Broad Institute Genome Sequencing Center for Infectious Disease"/>
            <person name="Wu L."/>
            <person name="Ma J."/>
        </authorList>
    </citation>
    <scope>NUCLEOTIDE SEQUENCE [LARGE SCALE GENOMIC DNA]</scope>
    <source>
        <strain evidence="3">JCM 18531</strain>
    </source>
</reference>
<gene>
    <name evidence="2" type="ORF">GCM10023349_47410</name>
</gene>
<organism evidence="2 3">
    <name type="scientific">Nocardioides conyzicola</name>
    <dbReference type="NCBI Taxonomy" id="1651781"/>
    <lineage>
        <taxon>Bacteria</taxon>
        <taxon>Bacillati</taxon>
        <taxon>Actinomycetota</taxon>
        <taxon>Actinomycetes</taxon>
        <taxon>Propionibacteriales</taxon>
        <taxon>Nocardioidaceae</taxon>
        <taxon>Nocardioides</taxon>
    </lineage>
</organism>
<feature type="domain" description="Serine aminopeptidase S33" evidence="1">
    <location>
        <begin position="26"/>
        <end position="235"/>
    </location>
</feature>
<proteinExistence type="predicted"/>
<dbReference type="InterPro" id="IPR012354">
    <property type="entry name" value="Esterase_lipase"/>
</dbReference>
<dbReference type="InterPro" id="IPR022742">
    <property type="entry name" value="Hydrolase_4"/>
</dbReference>
<comment type="caution">
    <text evidence="2">The sequence shown here is derived from an EMBL/GenBank/DDBJ whole genome shotgun (WGS) entry which is preliminary data.</text>
</comment>
<accession>A0ABP8Y433</accession>
<dbReference type="SUPFAM" id="SSF53474">
    <property type="entry name" value="alpha/beta-Hydrolases"/>
    <property type="match status" value="1"/>
</dbReference>
<dbReference type="GO" id="GO:0016787">
    <property type="term" value="F:hydrolase activity"/>
    <property type="evidence" value="ECO:0007669"/>
    <property type="project" value="UniProtKB-KW"/>
</dbReference>
<evidence type="ECO:0000313" key="2">
    <source>
        <dbReference type="EMBL" id="GAA4721483.1"/>
    </source>
</evidence>
<dbReference type="InterPro" id="IPR029058">
    <property type="entry name" value="AB_hydrolase_fold"/>
</dbReference>
<evidence type="ECO:0000313" key="3">
    <source>
        <dbReference type="Proteomes" id="UP001499974"/>
    </source>
</evidence>
<dbReference type="Proteomes" id="UP001499974">
    <property type="component" value="Unassembled WGS sequence"/>
</dbReference>
<dbReference type="EMBL" id="BAABKM010000005">
    <property type="protein sequence ID" value="GAA4721483.1"/>
    <property type="molecule type" value="Genomic_DNA"/>
</dbReference>
<dbReference type="Pfam" id="PF12146">
    <property type="entry name" value="Hydrolase_4"/>
    <property type="match status" value="1"/>
</dbReference>
<sequence length="256" mass="27471">MTIHPLASPHSAPAQPDLTGGRRIGVLLSHGFTGQPASMTPWGQHLEALGYAVEIPRLPGHGTTWQELNTLRWEDWYAEVTKSLDKLVAENDAVVVGGLSMGGALALRLAEDRPDIAGVVVVNPAVASKRLDVKLLPVLKHLVGSFPGIANDIKKEGVEEHGYTKTPLKAIHSFMQAWPVIIADLPKITVPVLYFRSTEDHVVDEASQPLITSGISSRDVTVVPLANSYHVATLDNDAEQIFAGSADFIARVTSAS</sequence>
<dbReference type="InterPro" id="IPR051044">
    <property type="entry name" value="MAG_DAG_Lipase"/>
</dbReference>
<name>A0ABP8Y433_9ACTN</name>
<dbReference type="PANTHER" id="PTHR11614">
    <property type="entry name" value="PHOSPHOLIPASE-RELATED"/>
    <property type="match status" value="1"/>
</dbReference>
<dbReference type="Gene3D" id="3.40.50.1820">
    <property type="entry name" value="alpha/beta hydrolase"/>
    <property type="match status" value="1"/>
</dbReference>
<dbReference type="RefSeq" id="WP_345524250.1">
    <property type="nucleotide sequence ID" value="NZ_BAABKM010000005.1"/>
</dbReference>
<protein>
    <submittedName>
        <fullName evidence="2">Alpha/beta fold hydrolase</fullName>
    </submittedName>
</protein>
<dbReference type="PIRSF" id="PIRSF017388">
    <property type="entry name" value="Esterase_lipase"/>
    <property type="match status" value="1"/>
</dbReference>
<evidence type="ECO:0000259" key="1">
    <source>
        <dbReference type="Pfam" id="PF12146"/>
    </source>
</evidence>
<keyword evidence="2" id="KW-0378">Hydrolase</keyword>
<keyword evidence="3" id="KW-1185">Reference proteome</keyword>